<dbReference type="PROSITE" id="PS51892">
    <property type="entry name" value="SUBTILASE"/>
    <property type="match status" value="1"/>
</dbReference>
<evidence type="ECO:0000313" key="4">
    <source>
        <dbReference type="Proteomes" id="UP000037020"/>
    </source>
</evidence>
<dbReference type="InterPro" id="IPR000209">
    <property type="entry name" value="Peptidase_S8/S53_dom"/>
</dbReference>
<name>A0ABR5ISA1_9ACTN</name>
<dbReference type="Gene3D" id="3.40.50.200">
    <property type="entry name" value="Peptidase S8/S53 domain"/>
    <property type="match status" value="1"/>
</dbReference>
<feature type="domain" description="Peptidase S8/S53" evidence="2">
    <location>
        <begin position="2"/>
        <end position="58"/>
    </location>
</feature>
<comment type="caution">
    <text evidence="1">Lacks conserved residue(s) required for the propagation of feature annotation.</text>
</comment>
<evidence type="ECO:0000256" key="1">
    <source>
        <dbReference type="PROSITE-ProRule" id="PRU01240"/>
    </source>
</evidence>
<keyword evidence="4" id="KW-1185">Reference proteome</keyword>
<dbReference type="Proteomes" id="UP000037020">
    <property type="component" value="Unassembled WGS sequence"/>
</dbReference>
<gene>
    <name evidence="3" type="ORF">ADK38_44615</name>
</gene>
<organism evidence="3 4">
    <name type="scientific">Streptomyces varsoviensis</name>
    <dbReference type="NCBI Taxonomy" id="67373"/>
    <lineage>
        <taxon>Bacteria</taxon>
        <taxon>Bacillati</taxon>
        <taxon>Actinomycetota</taxon>
        <taxon>Actinomycetes</taxon>
        <taxon>Kitasatosporales</taxon>
        <taxon>Streptomycetaceae</taxon>
        <taxon>Streptomyces</taxon>
    </lineage>
</organism>
<proteinExistence type="inferred from homology"/>
<reference evidence="3 4" key="1">
    <citation type="submission" date="2015-07" db="EMBL/GenBank/DDBJ databases">
        <authorList>
            <person name="Ju K.-S."/>
            <person name="Doroghazi J.R."/>
            <person name="Metcalf W.W."/>
        </authorList>
    </citation>
    <scope>NUCLEOTIDE SEQUENCE [LARGE SCALE GENOMIC DNA]</scope>
    <source>
        <strain evidence="3 4">NRRL B-3589</strain>
    </source>
</reference>
<comment type="similarity">
    <text evidence="1">Belongs to the peptidase S8 family.</text>
</comment>
<sequence length="68" mass="6965">GPHVAGVAALLKSAHPDASPQEIQWLLKAQADNPGCPTAPADPACTGTKHVNSFYGFGIVNALKAVED</sequence>
<dbReference type="EMBL" id="LGUT01004388">
    <property type="protein sequence ID" value="KOG51544.1"/>
    <property type="molecule type" value="Genomic_DNA"/>
</dbReference>
<dbReference type="InterPro" id="IPR036852">
    <property type="entry name" value="Peptidase_S8/S53_dom_sf"/>
</dbReference>
<dbReference type="SUPFAM" id="SSF52743">
    <property type="entry name" value="Subtilisin-like"/>
    <property type="match status" value="1"/>
</dbReference>
<comment type="caution">
    <text evidence="3">The sequence shown here is derived from an EMBL/GenBank/DDBJ whole genome shotgun (WGS) entry which is preliminary data.</text>
</comment>
<feature type="non-terminal residue" evidence="3">
    <location>
        <position position="1"/>
    </location>
</feature>
<protein>
    <recommendedName>
        <fullName evidence="2">Peptidase S8/S53 domain-containing protein</fullName>
    </recommendedName>
</protein>
<dbReference type="Pfam" id="PF00082">
    <property type="entry name" value="Peptidase_S8"/>
    <property type="match status" value="1"/>
</dbReference>
<evidence type="ECO:0000259" key="2">
    <source>
        <dbReference type="Pfam" id="PF00082"/>
    </source>
</evidence>
<accession>A0ABR5ISA1</accession>
<evidence type="ECO:0000313" key="3">
    <source>
        <dbReference type="EMBL" id="KOG51544.1"/>
    </source>
</evidence>